<dbReference type="GeneID" id="97281351"/>
<reference evidence="2 3" key="1">
    <citation type="submission" date="2022-10" db="EMBL/GenBank/DDBJ databases">
        <title>The complete genomes of actinobacterial strains from the NBC collection.</title>
        <authorList>
            <person name="Joergensen T.S."/>
            <person name="Alvarez Arevalo M."/>
            <person name="Sterndorff E.B."/>
            <person name="Faurdal D."/>
            <person name="Vuksanovic O."/>
            <person name="Mourched A.-S."/>
            <person name="Charusanti P."/>
            <person name="Shaw S."/>
            <person name="Blin K."/>
            <person name="Weber T."/>
        </authorList>
    </citation>
    <scope>NUCLEOTIDE SEQUENCE [LARGE SCALE GENOMIC DNA]</scope>
    <source>
        <strain evidence="2 3">NBC_00156</strain>
    </source>
</reference>
<protein>
    <recommendedName>
        <fullName evidence="4">Secreted protein</fullName>
    </recommendedName>
</protein>
<dbReference type="EMBL" id="CP108164">
    <property type="protein sequence ID" value="WTQ81184.1"/>
    <property type="molecule type" value="Genomic_DNA"/>
</dbReference>
<keyword evidence="3" id="KW-1185">Reference proteome</keyword>
<keyword evidence="1" id="KW-0732">Signal</keyword>
<accession>A0ABZ1KKP1</accession>
<evidence type="ECO:0000313" key="3">
    <source>
        <dbReference type="Proteomes" id="UP001622557"/>
    </source>
</evidence>
<proteinExistence type="predicted"/>
<feature type="chain" id="PRO_5047274830" description="Secreted protein" evidence="1">
    <location>
        <begin position="30"/>
        <end position="194"/>
    </location>
</feature>
<name>A0ABZ1KKP1_STRAH</name>
<feature type="signal peptide" evidence="1">
    <location>
        <begin position="1"/>
        <end position="29"/>
    </location>
</feature>
<evidence type="ECO:0008006" key="4">
    <source>
        <dbReference type="Google" id="ProtNLM"/>
    </source>
</evidence>
<gene>
    <name evidence="2" type="ORF">OG350_12975</name>
</gene>
<dbReference type="Proteomes" id="UP001622557">
    <property type="component" value="Chromosome"/>
</dbReference>
<sequence length="194" mass="21289">MKLRRALSLTAATAALLPVAMAAAPVSQAADAPVPLCTEVGAGKYRQSATVTRSFGIPDRLTPSTRWTNFTTTLTNASPREFQSFELSGWALNYDDNMDHAYLGRYIDLQYWDTSQHLWKTLHGSRAPIPAQDTLKPRGSVHVQMRLRLREDVPMKPGEEILGGVDVSGSWVEPARNNCVGQTSSGGQFWAEKG</sequence>
<evidence type="ECO:0000256" key="1">
    <source>
        <dbReference type="SAM" id="SignalP"/>
    </source>
</evidence>
<evidence type="ECO:0000313" key="2">
    <source>
        <dbReference type="EMBL" id="WTQ81184.1"/>
    </source>
</evidence>
<organism evidence="2 3">
    <name type="scientific">Streptomyces achromogenes</name>
    <dbReference type="NCBI Taxonomy" id="67255"/>
    <lineage>
        <taxon>Bacteria</taxon>
        <taxon>Bacillati</taxon>
        <taxon>Actinomycetota</taxon>
        <taxon>Actinomycetes</taxon>
        <taxon>Kitasatosporales</taxon>
        <taxon>Streptomycetaceae</taxon>
        <taxon>Streptomyces</taxon>
    </lineage>
</organism>
<dbReference type="RefSeq" id="WP_268692223.1">
    <property type="nucleotide sequence ID" value="NZ_CP108164.1"/>
</dbReference>